<dbReference type="InterPro" id="IPR025669">
    <property type="entry name" value="AAA_dom"/>
</dbReference>
<feature type="domain" description="AAA" evidence="1">
    <location>
        <begin position="144"/>
        <end position="317"/>
    </location>
</feature>
<dbReference type="PANTHER" id="PTHR43384:SF13">
    <property type="entry name" value="SLR0110 PROTEIN"/>
    <property type="match status" value="1"/>
</dbReference>
<dbReference type="SUPFAM" id="SSF52540">
    <property type="entry name" value="P-loop containing nucleoside triphosphate hydrolases"/>
    <property type="match status" value="1"/>
</dbReference>
<dbReference type="AlphaFoldDB" id="A0A223KXN3"/>
<dbReference type="Pfam" id="PF13614">
    <property type="entry name" value="AAA_31"/>
    <property type="match status" value="1"/>
</dbReference>
<gene>
    <name evidence="2" type="ORF">BC6307_24460</name>
</gene>
<dbReference type="KEGG" id="bcoh:BC6307_24460"/>
<sequence length="387" mass="44552">MNEKMNILLVSEDELMINQLSNVFADEADLESVTFRELRTEFDRLEPDLVFIVQTEDEGACVDAIEYCIGENPASVVVFIATYQDFNLLRTVTRAGAMDFFIFPDEWTLFNGRVDSILHMVRERKKQLIETSATNQSFKRGRGQIFSFYSGKGGSGRTLISTTFAQTLKFESTAQVLLLDLNLQYGGVETFLSIDSNRSVAHLIPVIEELNEGHIRNVTEREPYSKLEILLSPRDAETAESFTDAFFSKLLRTCRRSYDFVIVDLPTAMNEHTYTALEESDKIFYVLNLDTPAISMLKQVENLFTRLGIDMNERMQIILNEVGRDNEINPRDIKEIIKYPIQAQLRRDIKGVQMHINKSEPLRKEMNEKKIIPFAKDIRKWVLGMIE</sequence>
<evidence type="ECO:0000313" key="2">
    <source>
        <dbReference type="EMBL" id="AST94164.1"/>
    </source>
</evidence>
<reference evidence="2 3" key="1">
    <citation type="submission" date="2016-12" db="EMBL/GenBank/DDBJ databases">
        <title>The whole genome sequencing and assembly of Bacillus cohnii DSM 6307T strain.</title>
        <authorList>
            <person name="Lee Y.-J."/>
            <person name="Yi H."/>
            <person name="Bahn Y.-S."/>
            <person name="Kim J.F."/>
            <person name="Lee D.-W."/>
        </authorList>
    </citation>
    <scope>NUCLEOTIDE SEQUENCE [LARGE SCALE GENOMIC DNA]</scope>
    <source>
        <strain evidence="2 3">DSM 6307</strain>
    </source>
</reference>
<protein>
    <submittedName>
        <fullName evidence="2">Pilus assembly protein CpaE</fullName>
    </submittedName>
</protein>
<dbReference type="GO" id="GO:0005829">
    <property type="term" value="C:cytosol"/>
    <property type="evidence" value="ECO:0007669"/>
    <property type="project" value="TreeGrafter"/>
</dbReference>
<dbReference type="Gene3D" id="3.40.50.2300">
    <property type="match status" value="1"/>
</dbReference>
<dbReference type="PANTHER" id="PTHR43384">
    <property type="entry name" value="SEPTUM SITE-DETERMINING PROTEIN MIND HOMOLOG, CHLOROPLASTIC-RELATED"/>
    <property type="match status" value="1"/>
</dbReference>
<proteinExistence type="predicted"/>
<dbReference type="EMBL" id="CP018866">
    <property type="protein sequence ID" value="AST94164.1"/>
    <property type="molecule type" value="Genomic_DNA"/>
</dbReference>
<name>A0A223KXN3_9BACI</name>
<dbReference type="RefSeq" id="WP_066415672.1">
    <property type="nucleotide sequence ID" value="NZ_CP018866.1"/>
</dbReference>
<dbReference type="STRING" id="1314751.GCA_001591425_02119"/>
<dbReference type="GO" id="GO:0016887">
    <property type="term" value="F:ATP hydrolysis activity"/>
    <property type="evidence" value="ECO:0007669"/>
    <property type="project" value="TreeGrafter"/>
</dbReference>
<dbReference type="InterPro" id="IPR050625">
    <property type="entry name" value="ParA/MinD_ATPase"/>
</dbReference>
<evidence type="ECO:0000313" key="3">
    <source>
        <dbReference type="Proteomes" id="UP000215224"/>
    </source>
</evidence>
<dbReference type="Gene3D" id="3.40.50.300">
    <property type="entry name" value="P-loop containing nucleotide triphosphate hydrolases"/>
    <property type="match status" value="1"/>
</dbReference>
<dbReference type="GO" id="GO:0051782">
    <property type="term" value="P:negative regulation of cell division"/>
    <property type="evidence" value="ECO:0007669"/>
    <property type="project" value="TreeGrafter"/>
</dbReference>
<organism evidence="2 3">
    <name type="scientific">Sutcliffiella cohnii</name>
    <dbReference type="NCBI Taxonomy" id="33932"/>
    <lineage>
        <taxon>Bacteria</taxon>
        <taxon>Bacillati</taxon>
        <taxon>Bacillota</taxon>
        <taxon>Bacilli</taxon>
        <taxon>Bacillales</taxon>
        <taxon>Bacillaceae</taxon>
        <taxon>Sutcliffiella</taxon>
    </lineage>
</organism>
<dbReference type="GO" id="GO:0009898">
    <property type="term" value="C:cytoplasmic side of plasma membrane"/>
    <property type="evidence" value="ECO:0007669"/>
    <property type="project" value="TreeGrafter"/>
</dbReference>
<dbReference type="SUPFAM" id="SSF52172">
    <property type="entry name" value="CheY-like"/>
    <property type="match status" value="1"/>
</dbReference>
<dbReference type="InterPro" id="IPR027417">
    <property type="entry name" value="P-loop_NTPase"/>
</dbReference>
<dbReference type="GO" id="GO:0005524">
    <property type="term" value="F:ATP binding"/>
    <property type="evidence" value="ECO:0007669"/>
    <property type="project" value="TreeGrafter"/>
</dbReference>
<accession>A0A223KXN3</accession>
<dbReference type="Proteomes" id="UP000215224">
    <property type="component" value="Chromosome"/>
</dbReference>
<evidence type="ECO:0000259" key="1">
    <source>
        <dbReference type="Pfam" id="PF13614"/>
    </source>
</evidence>
<keyword evidence="3" id="KW-1185">Reference proteome</keyword>
<dbReference type="InterPro" id="IPR011006">
    <property type="entry name" value="CheY-like_superfamily"/>
</dbReference>